<feature type="non-terminal residue" evidence="1">
    <location>
        <position position="94"/>
    </location>
</feature>
<sequence>MASTIVLVPKRKVSGFAGSADVAAVVKHVADSLSLPGSPPSTTVPFWTVTEVNKIPFGTDKFGSGTTSRSLQNFSAYTEVDPGSQIAVSDNVVS</sequence>
<proteinExistence type="predicted"/>
<evidence type="ECO:0000313" key="1">
    <source>
        <dbReference type="EMBL" id="KKK92832.1"/>
    </source>
</evidence>
<name>A0A0F8ZG75_9ZZZZ</name>
<accession>A0A0F8ZG75</accession>
<dbReference type="AlphaFoldDB" id="A0A0F8ZG75"/>
<gene>
    <name evidence="1" type="ORF">LCGC14_2699010</name>
</gene>
<protein>
    <submittedName>
        <fullName evidence="1">Uncharacterized protein</fullName>
    </submittedName>
</protein>
<reference evidence="1" key="1">
    <citation type="journal article" date="2015" name="Nature">
        <title>Complex archaea that bridge the gap between prokaryotes and eukaryotes.</title>
        <authorList>
            <person name="Spang A."/>
            <person name="Saw J.H."/>
            <person name="Jorgensen S.L."/>
            <person name="Zaremba-Niedzwiedzka K."/>
            <person name="Martijn J."/>
            <person name="Lind A.E."/>
            <person name="van Eijk R."/>
            <person name="Schleper C."/>
            <person name="Guy L."/>
            <person name="Ettema T.J."/>
        </authorList>
    </citation>
    <scope>NUCLEOTIDE SEQUENCE</scope>
</reference>
<comment type="caution">
    <text evidence="1">The sequence shown here is derived from an EMBL/GenBank/DDBJ whole genome shotgun (WGS) entry which is preliminary data.</text>
</comment>
<organism evidence="1">
    <name type="scientific">marine sediment metagenome</name>
    <dbReference type="NCBI Taxonomy" id="412755"/>
    <lineage>
        <taxon>unclassified sequences</taxon>
        <taxon>metagenomes</taxon>
        <taxon>ecological metagenomes</taxon>
    </lineage>
</organism>
<dbReference type="EMBL" id="LAZR01048040">
    <property type="protein sequence ID" value="KKK92832.1"/>
    <property type="molecule type" value="Genomic_DNA"/>
</dbReference>